<dbReference type="Proteomes" id="UP000604341">
    <property type="component" value="Unassembled WGS sequence"/>
</dbReference>
<protein>
    <submittedName>
        <fullName evidence="1">Uncharacterized protein</fullName>
    </submittedName>
</protein>
<reference evidence="2" key="1">
    <citation type="journal article" date="2019" name="Int. J. Syst. Evol. Microbiol.">
        <title>The Global Catalogue of Microorganisms (GCM) 10K type strain sequencing project: providing services to taxonomists for standard genome sequencing and annotation.</title>
        <authorList>
            <consortium name="The Broad Institute Genomics Platform"/>
            <consortium name="The Broad Institute Genome Sequencing Center for Infectious Disease"/>
            <person name="Wu L."/>
            <person name="Ma J."/>
        </authorList>
    </citation>
    <scope>NUCLEOTIDE SEQUENCE [LARGE SCALE GENOMIC DNA]</scope>
    <source>
        <strain evidence="2">JCM 19173</strain>
    </source>
</reference>
<gene>
    <name evidence="1" type="ORF">GCM10010844_41430</name>
</gene>
<comment type="caution">
    <text evidence="1">The sequence shown here is derived from an EMBL/GenBank/DDBJ whole genome shotgun (WGS) entry which is preliminary data.</text>
</comment>
<sequence>MAVACSALAGLSAVAGEWLLLHTWSQALAQGGSVHLGSLNLVSVDYYVFNGTLNHRQAPSPYLLSTLLLVLSFIAAVWRPSQSPRRLEHS</sequence>
<evidence type="ECO:0000313" key="1">
    <source>
        <dbReference type="EMBL" id="GGL18278.1"/>
    </source>
</evidence>
<evidence type="ECO:0000313" key="2">
    <source>
        <dbReference type="Proteomes" id="UP000604341"/>
    </source>
</evidence>
<dbReference type="EMBL" id="BMPE01000027">
    <property type="protein sequence ID" value="GGL18278.1"/>
    <property type="molecule type" value="Genomic_DNA"/>
</dbReference>
<organism evidence="1 2">
    <name type="scientific">Deinococcus radiotolerans</name>
    <dbReference type="NCBI Taxonomy" id="1309407"/>
    <lineage>
        <taxon>Bacteria</taxon>
        <taxon>Thermotogati</taxon>
        <taxon>Deinococcota</taxon>
        <taxon>Deinococci</taxon>
        <taxon>Deinococcales</taxon>
        <taxon>Deinococcaceae</taxon>
        <taxon>Deinococcus</taxon>
    </lineage>
</organism>
<proteinExistence type="predicted"/>
<name>A0ABQ2FQY5_9DEIO</name>
<keyword evidence="2" id="KW-1185">Reference proteome</keyword>
<accession>A0ABQ2FQY5</accession>